<gene>
    <name evidence="2" type="ORF">KH142_04485</name>
</gene>
<evidence type="ECO:0000259" key="1">
    <source>
        <dbReference type="Pfam" id="PF00126"/>
    </source>
</evidence>
<dbReference type="InterPro" id="IPR000847">
    <property type="entry name" value="LysR_HTH_N"/>
</dbReference>
<name>A0A943V022_9ACTN</name>
<reference evidence="2" key="1">
    <citation type="submission" date="2021-02" db="EMBL/GenBank/DDBJ databases">
        <title>Infant gut strain persistence is associated with maternal origin, phylogeny, and functional potential including surface adhesion and iron acquisition.</title>
        <authorList>
            <person name="Lou Y.C."/>
        </authorList>
    </citation>
    <scope>NUCLEOTIDE SEQUENCE</scope>
    <source>
        <strain evidence="2">L2_039_000G1_dasL2_039_000G1_concoct_11</strain>
    </source>
</reference>
<dbReference type="GO" id="GO:0003700">
    <property type="term" value="F:DNA-binding transcription factor activity"/>
    <property type="evidence" value="ECO:0007669"/>
    <property type="project" value="InterPro"/>
</dbReference>
<accession>A0A943V022</accession>
<dbReference type="Pfam" id="PF00126">
    <property type="entry name" value="HTH_1"/>
    <property type="match status" value="1"/>
</dbReference>
<feature type="domain" description="HTH lysR-type" evidence="1">
    <location>
        <begin position="36"/>
        <end position="87"/>
    </location>
</feature>
<comment type="caution">
    <text evidence="2">The sequence shown here is derived from an EMBL/GenBank/DDBJ whole genome shotgun (WGS) entry which is preliminary data.</text>
</comment>
<sequence length="117" mass="13082">MHFADISPRIKLSLEASSEHHDAVFGRGVAQLCRGVEETGSLNKAAKELDMAYSKAWRIVKHTEETFRIQLLERNGAHGSTLTDDGKALLEAYDELQEDVARYARERLADIAARIEA</sequence>
<evidence type="ECO:0000313" key="2">
    <source>
        <dbReference type="EMBL" id="MBS6940731.1"/>
    </source>
</evidence>
<dbReference type="Gene3D" id="1.10.10.10">
    <property type="entry name" value="Winged helix-like DNA-binding domain superfamily/Winged helix DNA-binding domain"/>
    <property type="match status" value="1"/>
</dbReference>
<evidence type="ECO:0000313" key="3">
    <source>
        <dbReference type="Proteomes" id="UP000727506"/>
    </source>
</evidence>
<dbReference type="InterPro" id="IPR036388">
    <property type="entry name" value="WH-like_DNA-bd_sf"/>
</dbReference>
<protein>
    <submittedName>
        <fullName evidence="2">LysR family transcriptional regulator</fullName>
    </submittedName>
</protein>
<proteinExistence type="predicted"/>
<dbReference type="PANTHER" id="PTHR30432:SF1">
    <property type="entry name" value="DNA-BINDING TRANSCRIPTIONAL DUAL REGULATOR MODE"/>
    <property type="match status" value="1"/>
</dbReference>
<dbReference type="PANTHER" id="PTHR30432">
    <property type="entry name" value="TRANSCRIPTIONAL REGULATOR MODE"/>
    <property type="match status" value="1"/>
</dbReference>
<dbReference type="SUPFAM" id="SSF46785">
    <property type="entry name" value="Winged helix' DNA-binding domain"/>
    <property type="match status" value="1"/>
</dbReference>
<dbReference type="InterPro" id="IPR036390">
    <property type="entry name" value="WH_DNA-bd_sf"/>
</dbReference>
<dbReference type="AlphaFoldDB" id="A0A943V022"/>
<dbReference type="EMBL" id="JAGZSV010000061">
    <property type="protein sequence ID" value="MBS6940731.1"/>
    <property type="molecule type" value="Genomic_DNA"/>
</dbReference>
<dbReference type="Proteomes" id="UP000727506">
    <property type="component" value="Unassembled WGS sequence"/>
</dbReference>
<dbReference type="InterPro" id="IPR051815">
    <property type="entry name" value="Molybdate_resp_trans_reg"/>
</dbReference>
<organism evidence="2 3">
    <name type="scientific">Slackia piriformis</name>
    <dbReference type="NCBI Taxonomy" id="626934"/>
    <lineage>
        <taxon>Bacteria</taxon>
        <taxon>Bacillati</taxon>
        <taxon>Actinomycetota</taxon>
        <taxon>Coriobacteriia</taxon>
        <taxon>Eggerthellales</taxon>
        <taxon>Eggerthellaceae</taxon>
        <taxon>Slackia</taxon>
    </lineage>
</organism>